<dbReference type="Proteomes" id="UP000070344">
    <property type="component" value="Unassembled WGS sequence"/>
</dbReference>
<sequence length="107" mass="12281">MRSRNQSSSVRAQRSTSTESGIRTEGKLASEYWTMTKTITCRPFPEEAEFQSLEGEKSGKLVREREYRVEIPDRDFEKLEGDANEGEASLGEIIERRFFSVADLPEQ</sequence>
<dbReference type="AlphaFoldDB" id="A0A133UYP6"/>
<gene>
    <name evidence="2" type="ORF">AKJ41_05605</name>
</gene>
<protein>
    <submittedName>
        <fullName evidence="2">Uncharacterized protein</fullName>
    </submittedName>
</protein>
<keyword evidence="3" id="KW-1185">Reference proteome</keyword>
<name>A0A133UYP6_9EURY</name>
<evidence type="ECO:0000256" key="1">
    <source>
        <dbReference type="SAM" id="MobiDB-lite"/>
    </source>
</evidence>
<organism evidence="2 3">
    <name type="scientific">candidate division MSBL1 archaeon SCGC-AAA259O05</name>
    <dbReference type="NCBI Taxonomy" id="1698271"/>
    <lineage>
        <taxon>Archaea</taxon>
        <taxon>Methanobacteriati</taxon>
        <taxon>Methanobacteriota</taxon>
        <taxon>candidate division MSBL1</taxon>
    </lineage>
</organism>
<comment type="caution">
    <text evidence="2">The sequence shown here is derived from an EMBL/GenBank/DDBJ whole genome shotgun (WGS) entry which is preliminary data.</text>
</comment>
<accession>A0A133UYP6</accession>
<feature type="region of interest" description="Disordered" evidence="1">
    <location>
        <begin position="1"/>
        <end position="25"/>
    </location>
</feature>
<dbReference type="EMBL" id="LHXV01000095">
    <property type="protein sequence ID" value="KXA99330.1"/>
    <property type="molecule type" value="Genomic_DNA"/>
</dbReference>
<evidence type="ECO:0000313" key="3">
    <source>
        <dbReference type="Proteomes" id="UP000070344"/>
    </source>
</evidence>
<feature type="compositionally biased region" description="Polar residues" evidence="1">
    <location>
        <begin position="1"/>
        <end position="21"/>
    </location>
</feature>
<proteinExistence type="predicted"/>
<evidence type="ECO:0000313" key="2">
    <source>
        <dbReference type="EMBL" id="KXA99330.1"/>
    </source>
</evidence>
<reference evidence="2 3" key="1">
    <citation type="journal article" date="2016" name="Sci. Rep.">
        <title>Metabolic traits of an uncultured archaeal lineage -MSBL1- from brine pools of the Red Sea.</title>
        <authorList>
            <person name="Mwirichia R."/>
            <person name="Alam I."/>
            <person name="Rashid M."/>
            <person name="Vinu M."/>
            <person name="Ba-Alawi W."/>
            <person name="Anthony Kamau A."/>
            <person name="Kamanda Ngugi D."/>
            <person name="Goker M."/>
            <person name="Klenk H.P."/>
            <person name="Bajic V."/>
            <person name="Stingl U."/>
        </authorList>
    </citation>
    <scope>NUCLEOTIDE SEQUENCE [LARGE SCALE GENOMIC DNA]</scope>
    <source>
        <strain evidence="2">SCGC-AAA259O05</strain>
    </source>
</reference>